<evidence type="ECO:0000313" key="4">
    <source>
        <dbReference type="EMBL" id="KRM33633.1"/>
    </source>
</evidence>
<dbReference type="AlphaFoldDB" id="A0A0R1XUQ1"/>
<evidence type="ECO:0000259" key="3">
    <source>
        <dbReference type="PROSITE" id="PS51677"/>
    </source>
</evidence>
<comment type="subcellular location">
    <subcellularLocation>
        <location evidence="1">Secreted</location>
    </subcellularLocation>
</comment>
<dbReference type="PROSITE" id="PS51677">
    <property type="entry name" value="NODB"/>
    <property type="match status" value="1"/>
</dbReference>
<evidence type="ECO:0000313" key="5">
    <source>
        <dbReference type="Proteomes" id="UP000051236"/>
    </source>
</evidence>
<dbReference type="CDD" id="cd10917">
    <property type="entry name" value="CE4_NodB_like_6s_7s"/>
    <property type="match status" value="1"/>
</dbReference>
<dbReference type="GO" id="GO:0005576">
    <property type="term" value="C:extracellular region"/>
    <property type="evidence" value="ECO:0007669"/>
    <property type="project" value="UniProtKB-SubCell"/>
</dbReference>
<evidence type="ECO:0000256" key="2">
    <source>
        <dbReference type="ARBA" id="ARBA00022729"/>
    </source>
</evidence>
<gene>
    <name evidence="4" type="ORF">FC83_GL002731</name>
</gene>
<accession>A0A0R1XUQ1</accession>
<keyword evidence="2" id="KW-0732">Signal</keyword>
<feature type="domain" description="NodB homology" evidence="3">
    <location>
        <begin position="334"/>
        <end position="494"/>
    </location>
</feature>
<dbReference type="PANTHER" id="PTHR34216">
    <property type="match status" value="1"/>
</dbReference>
<dbReference type="SUPFAM" id="SSF88713">
    <property type="entry name" value="Glycoside hydrolase/deacetylase"/>
    <property type="match status" value="1"/>
</dbReference>
<dbReference type="eggNOG" id="COG0726">
    <property type="taxonomic scope" value="Bacteria"/>
</dbReference>
<protein>
    <recommendedName>
        <fullName evidence="3">NodB homology domain-containing protein</fullName>
    </recommendedName>
</protein>
<dbReference type="Gene3D" id="3.20.20.370">
    <property type="entry name" value="Glycoside hydrolase/deacetylase"/>
    <property type="match status" value="1"/>
</dbReference>
<dbReference type="Proteomes" id="UP000051236">
    <property type="component" value="Unassembled WGS sequence"/>
</dbReference>
<comment type="caution">
    <text evidence="4">The sequence shown here is derived from an EMBL/GenBank/DDBJ whole genome shotgun (WGS) entry which is preliminary data.</text>
</comment>
<proteinExistence type="predicted"/>
<dbReference type="PANTHER" id="PTHR34216:SF3">
    <property type="entry name" value="POLY-BETA-1,6-N-ACETYL-D-GLUCOSAMINE N-DEACETYLASE"/>
    <property type="match status" value="1"/>
</dbReference>
<dbReference type="GO" id="GO:0016810">
    <property type="term" value="F:hydrolase activity, acting on carbon-nitrogen (but not peptide) bonds"/>
    <property type="evidence" value="ECO:0007669"/>
    <property type="project" value="InterPro"/>
</dbReference>
<dbReference type="InterPro" id="IPR011330">
    <property type="entry name" value="Glyco_hydro/deAcase_b/a-brl"/>
</dbReference>
<dbReference type="STRING" id="1423734.FC83_GL002731"/>
<dbReference type="InterPro" id="IPR051398">
    <property type="entry name" value="Polysacch_Deacetylase"/>
</dbReference>
<sequence>MKGRFNMATFNTDGNSIKIINSGKPAVDNPALIFPYGIGTRQYKWVDGSPQGWYDRLAAGTYQQQSDTSALTFGLNASGTAENDPIYFHTIDPNYIIVDGWAFNDPLMLETSTNRVPFPAKNVNIYDRFGSGRNKVGRAYMGVGSTYDQTTMVNGVVWFRSGRGQWYTPHEYFNYDRPEVETSDAVAPGQADDFTIKAVNDTQAYDAPYIQDQHGLGYTVPAGTVSKTNGDHGIVIYNDMVWGQTPNGEWFTNYDIYQSGSGQDETFDRKSNPISFPVLAYHDFTDDTSSSDPYRMPFAEFEQQLDWLDQLGYTVVSMDTAYNMLKTNTNNIGKVVALTFDDGYGTWNRVADILKQHGYAATFFYRGDFITDQADTAQYLLDNGMTIGNHTINHASMNYGPYWNQWYAWNNAKSPLGQVVNNIDYCAYPGGGHNYLSPMACKNNDYKACFNYDNKLAYAFSSDFERYTLGRLMMEVGKYDGSIDEFADYLANGR</sequence>
<organism evidence="4 5">
    <name type="scientific">Agrilactobacillus composti DSM 18527 = JCM 14202</name>
    <dbReference type="NCBI Taxonomy" id="1423734"/>
    <lineage>
        <taxon>Bacteria</taxon>
        <taxon>Bacillati</taxon>
        <taxon>Bacillota</taxon>
        <taxon>Bacilli</taxon>
        <taxon>Lactobacillales</taxon>
        <taxon>Lactobacillaceae</taxon>
        <taxon>Agrilactobacillus</taxon>
    </lineage>
</organism>
<dbReference type="GO" id="GO:0005975">
    <property type="term" value="P:carbohydrate metabolic process"/>
    <property type="evidence" value="ECO:0007669"/>
    <property type="project" value="InterPro"/>
</dbReference>
<name>A0A0R1XUQ1_9LACO</name>
<keyword evidence="5" id="KW-1185">Reference proteome</keyword>
<dbReference type="PATRIC" id="fig|1423734.3.peg.2776"/>
<dbReference type="Pfam" id="PF01522">
    <property type="entry name" value="Polysacc_deac_1"/>
    <property type="match status" value="1"/>
</dbReference>
<evidence type="ECO:0000256" key="1">
    <source>
        <dbReference type="ARBA" id="ARBA00004613"/>
    </source>
</evidence>
<reference evidence="4 5" key="1">
    <citation type="journal article" date="2015" name="Genome Announc.">
        <title>Expanding the biotechnology potential of lactobacilli through comparative genomics of 213 strains and associated genera.</title>
        <authorList>
            <person name="Sun Z."/>
            <person name="Harris H.M."/>
            <person name="McCann A."/>
            <person name="Guo C."/>
            <person name="Argimon S."/>
            <person name="Zhang W."/>
            <person name="Yang X."/>
            <person name="Jeffery I.B."/>
            <person name="Cooney J.C."/>
            <person name="Kagawa T.F."/>
            <person name="Liu W."/>
            <person name="Song Y."/>
            <person name="Salvetti E."/>
            <person name="Wrobel A."/>
            <person name="Rasinkangas P."/>
            <person name="Parkhill J."/>
            <person name="Rea M.C."/>
            <person name="O'Sullivan O."/>
            <person name="Ritari J."/>
            <person name="Douillard F.P."/>
            <person name="Paul Ross R."/>
            <person name="Yang R."/>
            <person name="Briner A.E."/>
            <person name="Felis G.E."/>
            <person name="de Vos W.M."/>
            <person name="Barrangou R."/>
            <person name="Klaenhammer T.R."/>
            <person name="Caufield P.W."/>
            <person name="Cui Y."/>
            <person name="Zhang H."/>
            <person name="O'Toole P.W."/>
        </authorList>
    </citation>
    <scope>NUCLEOTIDE SEQUENCE [LARGE SCALE GENOMIC DNA]</scope>
    <source>
        <strain evidence="4 5">DSM 18527</strain>
    </source>
</reference>
<dbReference type="InterPro" id="IPR002509">
    <property type="entry name" value="NODB_dom"/>
</dbReference>
<dbReference type="EMBL" id="AZGA01000047">
    <property type="protein sequence ID" value="KRM33633.1"/>
    <property type="molecule type" value="Genomic_DNA"/>
</dbReference>